<dbReference type="NCBIfam" id="TIGR02740">
    <property type="entry name" value="TraF-like"/>
    <property type="match status" value="1"/>
</dbReference>
<organism evidence="2 3">
    <name type="scientific">Thiorhodococcus minor</name>
    <dbReference type="NCBI Taxonomy" id="57489"/>
    <lineage>
        <taxon>Bacteria</taxon>
        <taxon>Pseudomonadati</taxon>
        <taxon>Pseudomonadota</taxon>
        <taxon>Gammaproteobacteria</taxon>
        <taxon>Chromatiales</taxon>
        <taxon>Chromatiaceae</taxon>
        <taxon>Thiorhodococcus</taxon>
    </lineage>
</organism>
<feature type="region of interest" description="Disordered" evidence="1">
    <location>
        <begin position="47"/>
        <end position="87"/>
    </location>
</feature>
<gene>
    <name evidence="2" type="ORF">G3446_00520</name>
</gene>
<reference evidence="2 3" key="1">
    <citation type="submission" date="2020-02" db="EMBL/GenBank/DDBJ databases">
        <title>Genome sequences of Thiorhodococcus mannitoliphagus and Thiorhodococcus minor, purple sulfur photosynthetic bacteria in the gammaproteobacterial family, Chromatiaceae.</title>
        <authorList>
            <person name="Aviles F.A."/>
            <person name="Meyer T.E."/>
            <person name="Kyndt J.A."/>
        </authorList>
    </citation>
    <scope>NUCLEOTIDE SEQUENCE [LARGE SCALE GENOMIC DNA]</scope>
    <source>
        <strain evidence="2 3">DSM 11518</strain>
    </source>
</reference>
<dbReference type="RefSeq" id="WP_164450432.1">
    <property type="nucleotide sequence ID" value="NZ_JAAIJQ010000001.1"/>
</dbReference>
<feature type="compositionally biased region" description="Low complexity" evidence="1">
    <location>
        <begin position="50"/>
        <end position="72"/>
    </location>
</feature>
<sequence>MCRSERAIDAVVVLLIVSCAGLTIAAEVPRFYDRGAEGWFWYAPEPSVMPEPETQSESEPPTSPPVVTNTPEPAEKDSASETAPTEPAPLSAAWLRANLEHYQRQAIDDPTPTKVALYLYLQRIVLDKAARFTDAYQRVVQSDPYLDETTRRPVGNYANLLNRISGQQRTAVLKDLARQTGIWFFYRSDCPYCAAQAPVLHLLSEQTGFRVQAIALDGRALPNGSFPQFGRDTGQAARLGVISTPALLLVRPPAGIVPIAQGLLSLSDLEQRLLLAAREAGWIDEAAYARTKPLVADLSLDWGLEEPLSIPEDPDAFLELLRSRVAGDGLIAAPELPPTD</sequence>
<evidence type="ECO:0000313" key="2">
    <source>
        <dbReference type="EMBL" id="NEV60390.1"/>
    </source>
</evidence>
<dbReference type="SUPFAM" id="SSF52833">
    <property type="entry name" value="Thioredoxin-like"/>
    <property type="match status" value="1"/>
</dbReference>
<protein>
    <submittedName>
        <fullName evidence="2">Conjugal transfer protein TraF</fullName>
    </submittedName>
</protein>
<evidence type="ECO:0000256" key="1">
    <source>
        <dbReference type="SAM" id="MobiDB-lite"/>
    </source>
</evidence>
<name>A0A6M0JS97_9GAMM</name>
<dbReference type="InterPro" id="IPR014111">
    <property type="entry name" value="T4SS_TraF-like"/>
</dbReference>
<dbReference type="InterPro" id="IPR039555">
    <property type="entry name" value="TraF/TrbB"/>
</dbReference>
<accession>A0A6M0JS97</accession>
<dbReference type="InterPro" id="IPR036249">
    <property type="entry name" value="Thioredoxin-like_sf"/>
</dbReference>
<dbReference type="Proteomes" id="UP000483379">
    <property type="component" value="Unassembled WGS sequence"/>
</dbReference>
<evidence type="ECO:0000313" key="3">
    <source>
        <dbReference type="Proteomes" id="UP000483379"/>
    </source>
</evidence>
<dbReference type="Pfam" id="PF13728">
    <property type="entry name" value="TraF"/>
    <property type="match status" value="1"/>
</dbReference>
<proteinExistence type="predicted"/>
<dbReference type="EMBL" id="JAAIJQ010000001">
    <property type="protein sequence ID" value="NEV60390.1"/>
    <property type="molecule type" value="Genomic_DNA"/>
</dbReference>
<dbReference type="AlphaFoldDB" id="A0A6M0JS97"/>
<dbReference type="Gene3D" id="3.40.30.10">
    <property type="entry name" value="Glutaredoxin"/>
    <property type="match status" value="1"/>
</dbReference>
<keyword evidence="3" id="KW-1185">Reference proteome</keyword>
<comment type="caution">
    <text evidence="2">The sequence shown here is derived from an EMBL/GenBank/DDBJ whole genome shotgun (WGS) entry which is preliminary data.</text>
</comment>